<dbReference type="EMBL" id="JBBNAG010000003">
    <property type="protein sequence ID" value="KAK9149697.1"/>
    <property type="molecule type" value="Genomic_DNA"/>
</dbReference>
<evidence type="ECO:0000313" key="2">
    <source>
        <dbReference type="Proteomes" id="UP001419268"/>
    </source>
</evidence>
<evidence type="ECO:0000313" key="1">
    <source>
        <dbReference type="EMBL" id="KAK9149697.1"/>
    </source>
</evidence>
<proteinExistence type="predicted"/>
<sequence>MASCSLVGYSNLKLSKAELAKVQFGNAHRLSGVKTWVRREPLQFAGLLISWNNRKPSFVCCDPSSGIRRAFSEGKGL</sequence>
<name>A0AAP0KBZ8_9MAGN</name>
<gene>
    <name evidence="1" type="ORF">Scep_008454</name>
</gene>
<keyword evidence="2" id="KW-1185">Reference proteome</keyword>
<protein>
    <submittedName>
        <fullName evidence="1">Uncharacterized protein</fullName>
    </submittedName>
</protein>
<dbReference type="Proteomes" id="UP001419268">
    <property type="component" value="Unassembled WGS sequence"/>
</dbReference>
<reference evidence="1 2" key="1">
    <citation type="submission" date="2024-01" db="EMBL/GenBank/DDBJ databases">
        <title>Genome assemblies of Stephania.</title>
        <authorList>
            <person name="Yang L."/>
        </authorList>
    </citation>
    <scope>NUCLEOTIDE SEQUENCE [LARGE SCALE GENOMIC DNA]</scope>
    <source>
        <strain evidence="1">JXDWG</strain>
        <tissue evidence="1">Leaf</tissue>
    </source>
</reference>
<organism evidence="1 2">
    <name type="scientific">Stephania cephalantha</name>
    <dbReference type="NCBI Taxonomy" id="152367"/>
    <lineage>
        <taxon>Eukaryota</taxon>
        <taxon>Viridiplantae</taxon>
        <taxon>Streptophyta</taxon>
        <taxon>Embryophyta</taxon>
        <taxon>Tracheophyta</taxon>
        <taxon>Spermatophyta</taxon>
        <taxon>Magnoliopsida</taxon>
        <taxon>Ranunculales</taxon>
        <taxon>Menispermaceae</taxon>
        <taxon>Menispermoideae</taxon>
        <taxon>Cissampelideae</taxon>
        <taxon>Stephania</taxon>
    </lineage>
</organism>
<comment type="caution">
    <text evidence="1">The sequence shown here is derived from an EMBL/GenBank/DDBJ whole genome shotgun (WGS) entry which is preliminary data.</text>
</comment>
<dbReference type="AlphaFoldDB" id="A0AAP0KBZ8"/>
<accession>A0AAP0KBZ8</accession>